<dbReference type="EMBL" id="MAYH01000001">
    <property type="protein sequence ID" value="OCA77117.1"/>
    <property type="molecule type" value="Genomic_DNA"/>
</dbReference>
<protein>
    <recommendedName>
        <fullName evidence="1">Metallo-beta-lactamase domain-containing protein</fullName>
    </recommendedName>
</protein>
<dbReference type="OrthoDB" id="418728at2"/>
<evidence type="ECO:0000259" key="1">
    <source>
        <dbReference type="Pfam" id="PF00753"/>
    </source>
</evidence>
<dbReference type="InterPro" id="IPR052159">
    <property type="entry name" value="Competence_DNA_uptake"/>
</dbReference>
<dbReference type="InterPro" id="IPR001279">
    <property type="entry name" value="Metallo-B-lactamas"/>
</dbReference>
<evidence type="ECO:0000313" key="2">
    <source>
        <dbReference type="EMBL" id="OCA77117.1"/>
    </source>
</evidence>
<gene>
    <name evidence="2" type="ORF">BBI01_01245</name>
</gene>
<organism evidence="2 3">
    <name type="scientific">Chryseobacterium artocarpi</name>
    <dbReference type="NCBI Taxonomy" id="1414727"/>
    <lineage>
        <taxon>Bacteria</taxon>
        <taxon>Pseudomonadati</taxon>
        <taxon>Bacteroidota</taxon>
        <taxon>Flavobacteriia</taxon>
        <taxon>Flavobacteriales</taxon>
        <taxon>Weeksellaceae</taxon>
        <taxon>Chryseobacterium group</taxon>
        <taxon>Chryseobacterium</taxon>
    </lineage>
</organism>
<dbReference type="Pfam" id="PF00753">
    <property type="entry name" value="Lactamase_B"/>
    <property type="match status" value="1"/>
</dbReference>
<dbReference type="PANTHER" id="PTHR30619">
    <property type="entry name" value="DNA INTERNALIZATION/COMPETENCE PROTEIN COMEC/REC2"/>
    <property type="match status" value="1"/>
</dbReference>
<evidence type="ECO:0000313" key="3">
    <source>
        <dbReference type="Proteomes" id="UP000092651"/>
    </source>
</evidence>
<name>A0A1B8ZZV1_9FLAO</name>
<sequence length="365" mass="41593">MEHDLKNEHKTKVIVLPAHHGDSIIIKTFDSQKKPFNILIDGGTAKTYDEVLRKEVRKIPFIDIVILTHIDSDHIAGLIKLIKSEHFDPKSIGKYWFNSKNIKFISSGENISVAQAKTFEELLIDKGEVTNKWVNEVVVGTIPQLPDGVEIEIISPSSEILEELYKKWPSLSDEYNKKLEDLSISAVAPSQISRGSLPDLAKEDDTPEKKIMTDISNSSSIAFIFKTFDMSVLFLGDAHPHFIVETLKSKGYSKNNRLSVDYVKVSHHGSKNNTTNELLDLLDCDNYIISTNGGNSDHTHPDRETIARIIHHPYRVEKCYPNLRKIYLNHKEEKIRMKAGEFVNDEDRALGNWQMIENINVFENE</sequence>
<feature type="domain" description="Metallo-beta-lactamase" evidence="1">
    <location>
        <begin position="37"/>
        <end position="97"/>
    </location>
</feature>
<keyword evidence="3" id="KW-1185">Reference proteome</keyword>
<dbReference type="RefSeq" id="WP_065392871.1">
    <property type="nucleotide sequence ID" value="NZ_MAYH01000001.1"/>
</dbReference>
<dbReference type="SUPFAM" id="SSF56281">
    <property type="entry name" value="Metallo-hydrolase/oxidoreductase"/>
    <property type="match status" value="1"/>
</dbReference>
<dbReference type="InterPro" id="IPR036866">
    <property type="entry name" value="RibonucZ/Hydroxyglut_hydro"/>
</dbReference>
<dbReference type="AlphaFoldDB" id="A0A1B8ZZV1"/>
<dbReference type="PANTHER" id="PTHR30619:SF1">
    <property type="entry name" value="RECOMBINATION PROTEIN 2"/>
    <property type="match status" value="1"/>
</dbReference>
<reference evidence="2 3" key="1">
    <citation type="submission" date="2016-07" db="EMBL/GenBank/DDBJ databases">
        <authorList>
            <person name="Jeong J.-J."/>
            <person name="Kim D.W."/>
            <person name="Sang M.K."/>
            <person name="Choi I.-G."/>
            <person name="Kim K.D."/>
        </authorList>
    </citation>
    <scope>NUCLEOTIDE SEQUENCE [LARGE SCALE GENOMIC DNA]</scope>
    <source>
        <strain evidence="2 3">UTM-3</strain>
    </source>
</reference>
<comment type="caution">
    <text evidence="2">The sequence shown here is derived from an EMBL/GenBank/DDBJ whole genome shotgun (WGS) entry which is preliminary data.</text>
</comment>
<accession>A0A1B8ZZV1</accession>
<proteinExistence type="predicted"/>
<dbReference type="Gene3D" id="3.60.15.10">
    <property type="entry name" value="Ribonuclease Z/Hydroxyacylglutathione hydrolase-like"/>
    <property type="match status" value="1"/>
</dbReference>
<dbReference type="Proteomes" id="UP000092651">
    <property type="component" value="Unassembled WGS sequence"/>
</dbReference>